<evidence type="ECO:0008006" key="4">
    <source>
        <dbReference type="Google" id="ProtNLM"/>
    </source>
</evidence>
<organism evidence="2 3">
    <name type="scientific">Breznakiella homolactica</name>
    <dbReference type="NCBI Taxonomy" id="2798577"/>
    <lineage>
        <taxon>Bacteria</taxon>
        <taxon>Pseudomonadati</taxon>
        <taxon>Spirochaetota</taxon>
        <taxon>Spirochaetia</taxon>
        <taxon>Spirochaetales</taxon>
        <taxon>Breznakiellaceae</taxon>
        <taxon>Breznakiella</taxon>
    </lineage>
</organism>
<keyword evidence="1" id="KW-0812">Transmembrane</keyword>
<feature type="transmembrane region" description="Helical" evidence="1">
    <location>
        <begin position="20"/>
        <end position="41"/>
    </location>
</feature>
<keyword evidence="1" id="KW-0472">Membrane</keyword>
<protein>
    <recommendedName>
        <fullName evidence="4">Tetratricopeptide repeat protein</fullName>
    </recommendedName>
</protein>
<gene>
    <name evidence="2" type="ORF">JFL75_20550</name>
</gene>
<sequence>MRLFSSFFDRISPRKAIKAACITGIVLSVILSAGMLTFALLSRGTFPGRKKQEASLPADSFYSALADYDRAAAGSPGAERLSRLDTMLTDLEEKALSVDSRLSLLKRRRRLTLEYPEYTGQYRLAALRALEVFPHSQPLAMAAAEAVLRENPAPFPADPRTAEELMDLADRISPEMEPVFVLALHILCGNAASPQTAAARIPQAERLFGSAAIRTAGVEQEELTFSSAVLKILNSNTDGALVQIENLLKGTNPSVTARYNAAELFYDYGDPLRAAVLFSPFEEPQSLVRQGDALYLAGHTDGARNIWKTLLAPGELPVSDHLTEKVLYNLAATARDSGESLGYLESLLRLKPDNISGIIRYSRYLPAMEAAAFLQSRSALLRDPLFDLEIHRRRTELQEIRRSAADTWLLIGRHPEDPRMYSWGAFYFDQQKLYGETEILFRNAEANAVRNPWLALHRALHAVLGGDLTAGEELLKSLIRTDQSPAGTEDWQIHANLGLLAEARRAPREALAYFETAAAFIPLPEAGTIPGQPVSRDAARLQLSIARCLLALGRTTDAQRVLEYASDLDPENLSVRLEIRRLREKMSL</sequence>
<dbReference type="KEGG" id="bhc:JFL75_20550"/>
<accession>A0A7T8BA96</accession>
<dbReference type="AlphaFoldDB" id="A0A7T8BA96"/>
<proteinExistence type="predicted"/>
<dbReference type="Gene3D" id="1.25.40.10">
    <property type="entry name" value="Tetratricopeptide repeat domain"/>
    <property type="match status" value="2"/>
</dbReference>
<dbReference type="RefSeq" id="WP_215626593.1">
    <property type="nucleotide sequence ID" value="NZ_CP067089.2"/>
</dbReference>
<evidence type="ECO:0000313" key="2">
    <source>
        <dbReference type="EMBL" id="QQO09287.1"/>
    </source>
</evidence>
<keyword evidence="3" id="KW-1185">Reference proteome</keyword>
<dbReference type="InterPro" id="IPR011990">
    <property type="entry name" value="TPR-like_helical_dom_sf"/>
</dbReference>
<evidence type="ECO:0000256" key="1">
    <source>
        <dbReference type="SAM" id="Phobius"/>
    </source>
</evidence>
<keyword evidence="1" id="KW-1133">Transmembrane helix</keyword>
<evidence type="ECO:0000313" key="3">
    <source>
        <dbReference type="Proteomes" id="UP000595917"/>
    </source>
</evidence>
<dbReference type="SMART" id="SM00028">
    <property type="entry name" value="TPR"/>
    <property type="match status" value="2"/>
</dbReference>
<dbReference type="Proteomes" id="UP000595917">
    <property type="component" value="Chromosome"/>
</dbReference>
<name>A0A7T8BA96_9SPIR</name>
<reference evidence="2" key="1">
    <citation type="submission" date="2021-01" db="EMBL/GenBank/DDBJ databases">
        <title>Description of Breznakiella homolactica.</title>
        <authorList>
            <person name="Song Y."/>
            <person name="Brune A."/>
        </authorList>
    </citation>
    <scope>NUCLEOTIDE SEQUENCE</scope>
    <source>
        <strain evidence="2">RmG30</strain>
    </source>
</reference>
<dbReference type="SUPFAM" id="SSF48452">
    <property type="entry name" value="TPR-like"/>
    <property type="match status" value="1"/>
</dbReference>
<dbReference type="EMBL" id="CP067089">
    <property type="protein sequence ID" value="QQO09287.1"/>
    <property type="molecule type" value="Genomic_DNA"/>
</dbReference>
<dbReference type="InterPro" id="IPR019734">
    <property type="entry name" value="TPR_rpt"/>
</dbReference>